<evidence type="ECO:0000256" key="2">
    <source>
        <dbReference type="SAM" id="MobiDB-lite"/>
    </source>
</evidence>
<proteinExistence type="inferred from homology"/>
<dbReference type="Gene3D" id="3.90.550.20">
    <property type="match status" value="1"/>
</dbReference>
<keyword evidence="3" id="KW-0812">Transmembrane</keyword>
<comment type="caution">
    <text evidence="4">The sequence shown here is derived from an EMBL/GenBank/DDBJ whole genome shotgun (WGS) entry which is preliminary data.</text>
</comment>
<keyword evidence="3" id="KW-1133">Transmembrane helix</keyword>
<evidence type="ECO:0000313" key="5">
    <source>
        <dbReference type="Proteomes" id="UP001303473"/>
    </source>
</evidence>
<dbReference type="SUPFAM" id="SSF53448">
    <property type="entry name" value="Nucleotide-diphospho-sugar transferases"/>
    <property type="match status" value="1"/>
</dbReference>
<dbReference type="Pfam" id="PF04488">
    <property type="entry name" value="Gly_transf_sug"/>
    <property type="match status" value="1"/>
</dbReference>
<evidence type="ECO:0000256" key="3">
    <source>
        <dbReference type="SAM" id="Phobius"/>
    </source>
</evidence>
<dbReference type="PANTHER" id="PTHR46830:SF2">
    <property type="entry name" value="ALPHA-1,4-N-ACETYLGLUCOSAMINYLTRANSFERASE"/>
    <property type="match status" value="1"/>
</dbReference>
<reference evidence="5" key="1">
    <citation type="journal article" date="2023" name="Mol. Phylogenet. Evol.">
        <title>Genome-scale phylogeny and comparative genomics of the fungal order Sordariales.</title>
        <authorList>
            <person name="Hensen N."/>
            <person name="Bonometti L."/>
            <person name="Westerberg I."/>
            <person name="Brannstrom I.O."/>
            <person name="Guillou S."/>
            <person name="Cros-Aarteil S."/>
            <person name="Calhoun S."/>
            <person name="Haridas S."/>
            <person name="Kuo A."/>
            <person name="Mondo S."/>
            <person name="Pangilinan J."/>
            <person name="Riley R."/>
            <person name="LaButti K."/>
            <person name="Andreopoulos B."/>
            <person name="Lipzen A."/>
            <person name="Chen C."/>
            <person name="Yan M."/>
            <person name="Daum C."/>
            <person name="Ng V."/>
            <person name="Clum A."/>
            <person name="Steindorff A."/>
            <person name="Ohm R.A."/>
            <person name="Martin F."/>
            <person name="Silar P."/>
            <person name="Natvig D.O."/>
            <person name="Lalanne C."/>
            <person name="Gautier V."/>
            <person name="Ament-Velasquez S.L."/>
            <person name="Kruys A."/>
            <person name="Hutchinson M.I."/>
            <person name="Powell A.J."/>
            <person name="Barry K."/>
            <person name="Miller A.N."/>
            <person name="Grigoriev I.V."/>
            <person name="Debuchy R."/>
            <person name="Gladieux P."/>
            <person name="Hiltunen Thoren M."/>
            <person name="Johannesson H."/>
        </authorList>
    </citation>
    <scope>NUCLEOTIDE SEQUENCE [LARGE SCALE GENOMIC DNA]</scope>
    <source>
        <strain evidence="5">CBS 340.73</strain>
    </source>
</reference>
<dbReference type="Proteomes" id="UP001303473">
    <property type="component" value="Unassembled WGS sequence"/>
</dbReference>
<organism evidence="4 5">
    <name type="scientific">Diplogelasinospora grovesii</name>
    <dbReference type="NCBI Taxonomy" id="303347"/>
    <lineage>
        <taxon>Eukaryota</taxon>
        <taxon>Fungi</taxon>
        <taxon>Dikarya</taxon>
        <taxon>Ascomycota</taxon>
        <taxon>Pezizomycotina</taxon>
        <taxon>Sordariomycetes</taxon>
        <taxon>Sordariomycetidae</taxon>
        <taxon>Sordariales</taxon>
        <taxon>Diplogelasinosporaceae</taxon>
        <taxon>Diplogelasinospora</taxon>
    </lineage>
</organism>
<feature type="region of interest" description="Disordered" evidence="2">
    <location>
        <begin position="63"/>
        <end position="86"/>
    </location>
</feature>
<dbReference type="AlphaFoldDB" id="A0AAN6NGT1"/>
<evidence type="ECO:0000256" key="1">
    <source>
        <dbReference type="ARBA" id="ARBA00009003"/>
    </source>
</evidence>
<evidence type="ECO:0008006" key="6">
    <source>
        <dbReference type="Google" id="ProtNLM"/>
    </source>
</evidence>
<dbReference type="InterPro" id="IPR029044">
    <property type="entry name" value="Nucleotide-diphossugar_trans"/>
</dbReference>
<accession>A0AAN6NGT1</accession>
<name>A0AAN6NGT1_9PEZI</name>
<keyword evidence="5" id="KW-1185">Reference proteome</keyword>
<evidence type="ECO:0000313" key="4">
    <source>
        <dbReference type="EMBL" id="KAK3945505.1"/>
    </source>
</evidence>
<gene>
    <name evidence="4" type="ORF">QBC46DRAFT_370859</name>
</gene>
<dbReference type="PANTHER" id="PTHR46830">
    <property type="entry name" value="TRANSFERASE, PUTATIVE-RELATED"/>
    <property type="match status" value="1"/>
</dbReference>
<dbReference type="GO" id="GO:1901135">
    <property type="term" value="P:carbohydrate derivative metabolic process"/>
    <property type="evidence" value="ECO:0007669"/>
    <property type="project" value="UniProtKB-ARBA"/>
</dbReference>
<comment type="similarity">
    <text evidence="1">Belongs to the glycosyltransferase 32 family.</text>
</comment>
<feature type="transmembrane region" description="Helical" evidence="3">
    <location>
        <begin position="7"/>
        <end position="27"/>
    </location>
</feature>
<protein>
    <recommendedName>
        <fullName evidence="6">Glycosyltransferase family 32 protein</fullName>
    </recommendedName>
</protein>
<keyword evidence="3" id="KW-0472">Membrane</keyword>
<dbReference type="InterPro" id="IPR007577">
    <property type="entry name" value="GlycoTrfase_DXD_sugar-bd_CS"/>
</dbReference>
<dbReference type="EMBL" id="MU853754">
    <property type="protein sequence ID" value="KAK3945505.1"/>
    <property type="molecule type" value="Genomic_DNA"/>
</dbReference>
<sequence>MVARGAYRLFTLVSALVLLYLLFPYLYHFGDYVRQTNPFSGQKYIEQAFVANETELACLRGHQTIPGDDRRDDPEESSFGGGPPSDPIPNVVHFIYGLKNPLYHPDAGRFDFLSYLAVRSAVVSLKPKAIYLHYTYLSDPPSPDTNADPMTNPWVRRLAKDITLVHHQPPSGESSTQYAHLSDTMRLQFLLEQGGIYLDIDAFALRSFDKLLRVPRPHDVVLGAEGGNRWGLCNAVIAARANSTFVARWLASYDDVDLSREWNYHSVLLPKEMAETHPREVCALAPDAFFWPTWTWRHVDWMHEPLSRDAAIFWQSEIDRHGGSLFENQLAYHAWNQMAWDRYLKMLTPEVIRAQDTRFNLLMRRFLEDDLYTTQVNKRIIYSTNGS</sequence>